<sequence>MTENRGTEYEAQGVYLGTAHGVITPPVGSDLSGFIARTEPMTGVHDDLCVRAMVWAEDAALTNAAALVTLDVVDVEARSVAAIRDRIAALTGIPGEAVGVTCTHTHGGPATMATGRLGRCDIDYLDGVCQTAAETAAAAARSVASVVMRWAVGSEPTVGKNRRIPGGIIDPAVPVLRYQRLDGTVVALLVSYGCHPVTLGPNNRLATADYPGYVRRTLEAVYPGAAAQFVTGCCGQVNNGHTARDGDHGQGMHWRTFGEAERIGRAVAGAALQAAEQAARLDAALPVTDVPVLPARVRTARRIVRLPFLPPPEQAELARLVDGWRTEAEAMARRARLPGEFERLQVFLAWAEEVRAGHPAGAVDAEVMVLAIGNVSLVLLPGESFVEFGLEIKERSAPRRVMTLAYANGRPGYIPHRSAYPAGGYEVEEAYRYYGHPTCFAPEAGEAIVETAIDLVAEVSLATDAATR</sequence>
<reference evidence="1" key="1">
    <citation type="submission" date="2020-02" db="EMBL/GenBank/DDBJ databases">
        <authorList>
            <person name="Meier V. D."/>
        </authorList>
    </citation>
    <scope>NUCLEOTIDE SEQUENCE</scope>
    <source>
        <strain evidence="1">AVDCRST_MAG73</strain>
    </source>
</reference>
<gene>
    <name evidence="1" type="ORF">AVDCRST_MAG73-3367</name>
</gene>
<evidence type="ECO:0008006" key="2">
    <source>
        <dbReference type="Google" id="ProtNLM"/>
    </source>
</evidence>
<dbReference type="EMBL" id="CADCWE010000227">
    <property type="protein sequence ID" value="CAA9557851.1"/>
    <property type="molecule type" value="Genomic_DNA"/>
</dbReference>
<proteinExistence type="predicted"/>
<protein>
    <recommendedName>
        <fullName evidence="2">Neutral/alkaline non-lysosomal ceramidase N-terminal domain-containing protein</fullName>
    </recommendedName>
</protein>
<name>A0A6J4UW44_9BACT</name>
<organism evidence="1">
    <name type="scientific">uncultured Thermomicrobiales bacterium</name>
    <dbReference type="NCBI Taxonomy" id="1645740"/>
    <lineage>
        <taxon>Bacteria</taxon>
        <taxon>Pseudomonadati</taxon>
        <taxon>Thermomicrobiota</taxon>
        <taxon>Thermomicrobia</taxon>
        <taxon>Thermomicrobiales</taxon>
        <taxon>environmental samples</taxon>
    </lineage>
</organism>
<evidence type="ECO:0000313" key="1">
    <source>
        <dbReference type="EMBL" id="CAA9557851.1"/>
    </source>
</evidence>
<accession>A0A6J4UW44</accession>
<dbReference type="AlphaFoldDB" id="A0A6J4UW44"/>